<feature type="region of interest" description="Disordered" evidence="1">
    <location>
        <begin position="701"/>
        <end position="955"/>
    </location>
</feature>
<feature type="compositionally biased region" description="Basic residues" evidence="1">
    <location>
        <begin position="983"/>
        <end position="992"/>
    </location>
</feature>
<feature type="compositionally biased region" description="Basic and acidic residues" evidence="1">
    <location>
        <begin position="433"/>
        <end position="444"/>
    </location>
</feature>
<gene>
    <name evidence="2" type="primary">Cenp-C2</name>
</gene>
<feature type="compositionally biased region" description="Basic and acidic residues" evidence="1">
    <location>
        <begin position="876"/>
        <end position="891"/>
    </location>
</feature>
<feature type="compositionally biased region" description="Polar residues" evidence="1">
    <location>
        <begin position="453"/>
        <end position="462"/>
    </location>
</feature>
<feature type="compositionally biased region" description="Basic and acidic residues" evidence="1">
    <location>
        <begin position="1096"/>
        <end position="1110"/>
    </location>
</feature>
<reference evidence="2" key="1">
    <citation type="submission" date="2017-05" db="EMBL/GenBank/DDBJ databases">
        <title>Concomitant duplication of the CenH3 and Cenp-C genes in Drosophila.</title>
        <authorList>
            <person name="Teixeira J.R."/>
            <person name="Dias G.B."/>
            <person name="Svartman M."/>
            <person name="Ruiz A."/>
            <person name="Kuhn G.C.S."/>
        </authorList>
    </citation>
    <scope>NUCLEOTIDE SEQUENCE</scope>
    <source>
        <strain evidence="2">D73C3B</strain>
    </source>
</reference>
<feature type="compositionally biased region" description="Low complexity" evidence="1">
    <location>
        <begin position="111"/>
        <end position="123"/>
    </location>
</feature>
<feature type="compositionally biased region" description="Polar residues" evidence="1">
    <location>
        <begin position="254"/>
        <end position="270"/>
    </location>
</feature>
<dbReference type="Gene3D" id="2.60.120.10">
    <property type="entry name" value="Jelly Rolls"/>
    <property type="match status" value="1"/>
</dbReference>
<feature type="compositionally biased region" description="Low complexity" evidence="1">
    <location>
        <begin position="743"/>
        <end position="754"/>
    </location>
</feature>
<feature type="compositionally biased region" description="Polar residues" evidence="1">
    <location>
        <begin position="169"/>
        <end position="196"/>
    </location>
</feature>
<sequence length="1284" mass="147348">MRELEDILNESETYADRLTAFLKLKTAPKPANNGPLLMCDADMSFDFDVDLIKLPPKLPPTAPKDAIAAAHKEQPLREITNQDLQRETEGATVQQQNTVPTSPTPVNGCPTSISSSSGLSLTSPRKSLSRRSWIHVPGSDRLRRVAIQRRSRSCGRRDLLKEFNNLSKLSSNFEPPVSSTPVLENNDTPNPQQPSQEKLRKEQRDEQFSQVSNSQHSMMLTSQRPSSPDGNSKRRTYTIEMGPEPGQLLLSPSRKCSQNVSMSNSPLRQTRSRLAQYREQAELSAARLKILAPNTPVRSLSHTQPNPEYIVPETQSQPMLQNLPNNALVAPFMVVPISSMLPVNTQPATVTAPVDAAVQVNPAPTVASRSIQTSCTPNVVQKLQEIMTDDDSDEERQSSRAPLNLAAPTDNNNRQRSLRSREQRTDNSIQLLDLHRSRSRDPHKRDKCKPRQTVLNKPSQPAINGEQFAYELARMSNYEILDLRKRNSLNRQRPLNGRRQQPTEQEKEQLLLDKHIEWEILRRNLDEPSEQDVLFTAVPMSQDETMPAGSFVQSPAAPPMDFRDSALLEQNSFRLQEERSHVSRHETVRQTITLSSMSPAAPPADFRDTSVLPQQKTRRLRSRHREPPMSDNELLTVCTPPAQFRRSKSRQREKRMEHQVDANVENQQQELQILPPAQFGNETQQVYSFVEDGYNEEILTEERPSTSIFAQESMRLRTSSRLKRQEKKEHQRKENQEKELQAELQQIEENQNTEQQEKELREKQQLENVNKQKQEEKKKRQQRELLDIHEKEQIENEQRKQQENQLREQQKKQLEEDKQQEEEQLREKQQQENLLMGQILEDEPEIEQQREEREQSKLKRKKKDQTLNEKQQLEQQKMHQQETHEQDEPMQRSEQAPPENVFKKPTGPAPRSKANKKGRLERQLSILRITVGDATLPPNKDEANSNGVRRSKRGQVPLCNTWVHSVSDPFQFMRKLIDPPKKSASKKSKKRAAPTADGGSSMINKPPLSSSTPHSVPVPSRNKRTKQQQKQQDQKQHQNDELNDSDAISGISRLSYILEENEPAEPETETALNVVEPTVVPKNRERKKKAPPEYSEPTRETKDKQKEDKQVPAATEVEQIAEEREKDAILIPDLEMASPLSNQSYEPSSETLISWLCGKSEMPPDSTDACEPMSDSMSVSRAANLHFSNIDGIEYAFYHTEDRYSMGYMRFQPLQQRGMKRAKTNTLRFVALHGSFEFDIIRPKSEVTCHNILYTGDIIEIQTGSRYDIKNRLDKVSVIMVYRN</sequence>
<feature type="compositionally biased region" description="Low complexity" evidence="1">
    <location>
        <begin position="1006"/>
        <end position="1020"/>
    </location>
</feature>
<feature type="compositionally biased region" description="Polar residues" evidence="1">
    <location>
        <begin position="208"/>
        <end position="230"/>
    </location>
</feature>
<name>A0A2R8G5Y4_9MUSC</name>
<feature type="compositionally biased region" description="Basic and acidic residues" evidence="1">
    <location>
        <begin position="847"/>
        <end position="857"/>
    </location>
</feature>
<feature type="compositionally biased region" description="Basic and acidic residues" evidence="1">
    <location>
        <begin position="726"/>
        <end position="741"/>
    </location>
</feature>
<feature type="compositionally biased region" description="Basic and acidic residues" evidence="1">
    <location>
        <begin position="755"/>
        <end position="830"/>
    </location>
</feature>
<feature type="region of interest" description="Disordered" evidence="1">
    <location>
        <begin position="969"/>
        <end position="1115"/>
    </location>
</feature>
<evidence type="ECO:0000256" key="1">
    <source>
        <dbReference type="SAM" id="MobiDB-lite"/>
    </source>
</evidence>
<feature type="region of interest" description="Disordered" evidence="1">
    <location>
        <begin position="388"/>
        <end position="462"/>
    </location>
</feature>
<dbReference type="EMBL" id="MF062123">
    <property type="protein sequence ID" value="AVZ23166.1"/>
    <property type="molecule type" value="Genomic_DNA"/>
</dbReference>
<feature type="compositionally biased region" description="Basic and acidic residues" evidence="1">
    <location>
        <begin position="197"/>
        <end position="207"/>
    </location>
</feature>
<evidence type="ECO:0000313" key="2">
    <source>
        <dbReference type="EMBL" id="AVZ23166.1"/>
    </source>
</evidence>
<feature type="compositionally biased region" description="Polar residues" evidence="1">
    <location>
        <begin position="91"/>
        <end position="105"/>
    </location>
</feature>
<organism evidence="2">
    <name type="scientific">Drosophila seriema</name>
    <dbReference type="NCBI Taxonomy" id="271509"/>
    <lineage>
        <taxon>Eukaryota</taxon>
        <taxon>Metazoa</taxon>
        <taxon>Ecdysozoa</taxon>
        <taxon>Arthropoda</taxon>
        <taxon>Hexapoda</taxon>
        <taxon>Insecta</taxon>
        <taxon>Pterygota</taxon>
        <taxon>Neoptera</taxon>
        <taxon>Endopterygota</taxon>
        <taxon>Diptera</taxon>
        <taxon>Brachycera</taxon>
        <taxon>Muscomorpha</taxon>
        <taxon>Ephydroidea</taxon>
        <taxon>Drosophilidae</taxon>
        <taxon>Drosophila</taxon>
    </lineage>
</organism>
<feature type="region of interest" description="Disordered" evidence="1">
    <location>
        <begin position="169"/>
        <end position="270"/>
    </location>
</feature>
<protein>
    <submittedName>
        <fullName evidence="2">Cenp-C2</fullName>
    </submittedName>
</protein>
<proteinExistence type="predicted"/>
<dbReference type="InterPro" id="IPR014710">
    <property type="entry name" value="RmlC-like_jellyroll"/>
</dbReference>
<accession>A0A2R8G5Y4</accession>
<feature type="compositionally biased region" description="Acidic residues" evidence="1">
    <location>
        <begin position="1059"/>
        <end position="1068"/>
    </location>
</feature>
<feature type="region of interest" description="Disordered" evidence="1">
    <location>
        <begin position="614"/>
        <end position="635"/>
    </location>
</feature>
<feature type="region of interest" description="Disordered" evidence="1">
    <location>
        <begin position="84"/>
        <end position="129"/>
    </location>
</feature>